<keyword evidence="1" id="KW-0732">Signal</keyword>
<dbReference type="SMART" id="SM00228">
    <property type="entry name" value="PDZ"/>
    <property type="match status" value="1"/>
</dbReference>
<dbReference type="InterPro" id="IPR001478">
    <property type="entry name" value="PDZ"/>
</dbReference>
<name>A0A1S1Z1C9_FLAPC</name>
<gene>
    <name evidence="3" type="ORF">NH26_11435</name>
</gene>
<dbReference type="OrthoDB" id="3521766at2"/>
<feature type="domain" description="PDZ" evidence="2">
    <location>
        <begin position="327"/>
        <end position="402"/>
    </location>
</feature>
<dbReference type="InterPro" id="IPR021109">
    <property type="entry name" value="Peptidase_aspartic_dom_sf"/>
</dbReference>
<dbReference type="InterPro" id="IPR036034">
    <property type="entry name" value="PDZ_sf"/>
</dbReference>
<reference evidence="3 4" key="1">
    <citation type="journal article" date="2012" name="Int. J. Syst. Evol. Microbiol.">
        <title>Flammeovirga pacifica sp. nov., isolated from deep-sea sediment.</title>
        <authorList>
            <person name="Xu H."/>
            <person name="Fu Y."/>
            <person name="Yang N."/>
            <person name="Ding Z."/>
            <person name="Lai Q."/>
            <person name="Zeng R."/>
        </authorList>
    </citation>
    <scope>NUCLEOTIDE SEQUENCE [LARGE SCALE GENOMIC DNA]</scope>
    <source>
        <strain evidence="4">DSM 24597 / LMG 26175 / WPAGA1</strain>
    </source>
</reference>
<evidence type="ECO:0000256" key="1">
    <source>
        <dbReference type="SAM" id="SignalP"/>
    </source>
</evidence>
<sequence length="437" mass="49950">MKANVSKMMLLGMLLLILSPTTHQVKAQGAQAHLKNLVFENEKDNYVQIPFELINNLMIISVVINSSDSLKLIFDSGVTYPIISDPAIISSLQFDKKKIRKVNLKGWGEKKGIIAFHSWGNTLKLEGVIGLNQDIIYTNQDVLMLSKNLGMHVHGLIGATIFNHFCVHIDYIQKKITLYDQEFYDAKRRRKFQKRYDVFPLEVDRNRSYIVSTAKKNEEETSYKLKLLVDTGASHALSILEKENSPMRASVKAIRDHLGVGINGDLYGKVNRLDLWKMGEFIIDDPIVKFPDLDNNHLKLMGEDRHGSIGSEILRRFSVVIDYKNQEILLKKNRTFKQEFQYNYVGLDFIKPYPSLPFYEVSQIREYSPAFKAGIKKGDRLIRINGTSVNALSMQEVRKLFRGKDGKKLSLGILDYQGVSKKLVLTLEDPFKLSSND</sequence>
<comment type="caution">
    <text evidence="3">The sequence shown here is derived from an EMBL/GenBank/DDBJ whole genome shotgun (WGS) entry which is preliminary data.</text>
</comment>
<keyword evidence="4" id="KW-1185">Reference proteome</keyword>
<dbReference type="AlphaFoldDB" id="A0A1S1Z1C9"/>
<dbReference type="STRING" id="915059.NH26_11435"/>
<dbReference type="Proteomes" id="UP000179797">
    <property type="component" value="Unassembled WGS sequence"/>
</dbReference>
<dbReference type="InterPro" id="IPR041489">
    <property type="entry name" value="PDZ_6"/>
</dbReference>
<dbReference type="Pfam" id="PF17820">
    <property type="entry name" value="PDZ_6"/>
    <property type="match status" value="1"/>
</dbReference>
<dbReference type="SUPFAM" id="SSF50156">
    <property type="entry name" value="PDZ domain-like"/>
    <property type="match status" value="1"/>
</dbReference>
<proteinExistence type="predicted"/>
<organism evidence="3 4">
    <name type="scientific">Flammeovirga pacifica</name>
    <dbReference type="NCBI Taxonomy" id="915059"/>
    <lineage>
        <taxon>Bacteria</taxon>
        <taxon>Pseudomonadati</taxon>
        <taxon>Bacteroidota</taxon>
        <taxon>Cytophagia</taxon>
        <taxon>Cytophagales</taxon>
        <taxon>Flammeovirgaceae</taxon>
        <taxon>Flammeovirga</taxon>
    </lineage>
</organism>
<feature type="chain" id="PRO_5010273118" description="PDZ domain-containing protein" evidence="1">
    <location>
        <begin position="28"/>
        <end position="437"/>
    </location>
</feature>
<dbReference type="Gene3D" id="2.30.42.10">
    <property type="match status" value="1"/>
</dbReference>
<dbReference type="PROSITE" id="PS50106">
    <property type="entry name" value="PDZ"/>
    <property type="match status" value="1"/>
</dbReference>
<evidence type="ECO:0000259" key="2">
    <source>
        <dbReference type="PROSITE" id="PS50106"/>
    </source>
</evidence>
<dbReference type="EMBL" id="JRYR02000001">
    <property type="protein sequence ID" value="OHX66915.1"/>
    <property type="molecule type" value="Genomic_DNA"/>
</dbReference>
<protein>
    <recommendedName>
        <fullName evidence="2">PDZ domain-containing protein</fullName>
    </recommendedName>
</protein>
<feature type="signal peptide" evidence="1">
    <location>
        <begin position="1"/>
        <end position="27"/>
    </location>
</feature>
<evidence type="ECO:0000313" key="3">
    <source>
        <dbReference type="EMBL" id="OHX66915.1"/>
    </source>
</evidence>
<dbReference type="RefSeq" id="WP_044224248.1">
    <property type="nucleotide sequence ID" value="NZ_JRYR02000001.1"/>
</dbReference>
<evidence type="ECO:0000313" key="4">
    <source>
        <dbReference type="Proteomes" id="UP000179797"/>
    </source>
</evidence>
<dbReference type="Gene3D" id="2.40.70.10">
    <property type="entry name" value="Acid Proteases"/>
    <property type="match status" value="2"/>
</dbReference>
<accession>A0A1S1Z1C9</accession>